<keyword evidence="5" id="KW-1185">Reference proteome</keyword>
<dbReference type="InterPro" id="IPR001296">
    <property type="entry name" value="Glyco_trans_1"/>
</dbReference>
<dbReference type="RefSeq" id="WP_083216176.1">
    <property type="nucleotide sequence ID" value="NZ_CP023449.1"/>
</dbReference>
<dbReference type="Gene3D" id="3.40.50.2000">
    <property type="entry name" value="Glycogen Phosphorylase B"/>
    <property type="match status" value="2"/>
</dbReference>
<evidence type="ECO:0000259" key="3">
    <source>
        <dbReference type="Pfam" id="PF13439"/>
    </source>
</evidence>
<dbReference type="PANTHER" id="PTHR46401:SF2">
    <property type="entry name" value="GLYCOSYLTRANSFERASE WBBK-RELATED"/>
    <property type="match status" value="1"/>
</dbReference>
<accession>A0A2A4FPW1</accession>
<dbReference type="AlphaFoldDB" id="A0A2A4FPW1"/>
<reference evidence="4 5" key="1">
    <citation type="submission" date="2017-09" db="EMBL/GenBank/DDBJ databases">
        <title>The Catabolism of 3,6-Dichlorosalicylic acid is Initiated by the Cytochrome P450 Monooxygenase DsmABC in Rhizorhabdus dicambivorans Ndbn-20.</title>
        <authorList>
            <person name="Na L."/>
        </authorList>
    </citation>
    <scope>NUCLEOTIDE SEQUENCE [LARGE SCALE GENOMIC DNA]</scope>
    <source>
        <strain evidence="4 5">Ndbn-20m</strain>
    </source>
</reference>
<dbReference type="GO" id="GO:0016757">
    <property type="term" value="F:glycosyltransferase activity"/>
    <property type="evidence" value="ECO:0007669"/>
    <property type="project" value="InterPro"/>
</dbReference>
<dbReference type="OrthoDB" id="9801609at2"/>
<comment type="caution">
    <text evidence="4">The sequence shown here is derived from an EMBL/GenBank/DDBJ whole genome shotgun (WGS) entry which is preliminary data.</text>
</comment>
<evidence type="ECO:0000313" key="4">
    <source>
        <dbReference type="EMBL" id="PCE39742.1"/>
    </source>
</evidence>
<dbReference type="Pfam" id="PF00534">
    <property type="entry name" value="Glycos_transf_1"/>
    <property type="match status" value="1"/>
</dbReference>
<dbReference type="InterPro" id="IPR028098">
    <property type="entry name" value="Glyco_trans_4-like_N"/>
</dbReference>
<dbReference type="GO" id="GO:0009103">
    <property type="term" value="P:lipopolysaccharide biosynthetic process"/>
    <property type="evidence" value="ECO:0007669"/>
    <property type="project" value="TreeGrafter"/>
</dbReference>
<dbReference type="Proteomes" id="UP000218934">
    <property type="component" value="Unassembled WGS sequence"/>
</dbReference>
<dbReference type="Pfam" id="PF13439">
    <property type="entry name" value="Glyco_transf_4"/>
    <property type="match status" value="1"/>
</dbReference>
<dbReference type="EMBL" id="NWUF01000048">
    <property type="protein sequence ID" value="PCE39742.1"/>
    <property type="molecule type" value="Genomic_DNA"/>
</dbReference>
<name>A0A2A4FPW1_9SPHN</name>
<gene>
    <name evidence="4" type="ORF">COO09_23890</name>
</gene>
<sequence length="336" mass="38221">MTAALPRLHLFLRRPASGLFSIEMLYRSLIPYFERDFEVEWIENRRPSRGFLPRLADAFRAALRQGDINHVTGDVHYLTYFLSRRRTVLTIHDFVSMERLRGLKRALLWFLWYWLPVRRADAIVVISHSTEAQLHRQLRIQPERVHVIPNPVRADFCPTERAFDVQYPRILQVGTSANKNLERHAEALAGIACKFVILGHLSDAQRACLSAQRIDYETHADMVPEDVASLYRGSDMLLFASTYEGFGMPILEAQASGIPVVTSNRWSMPEIAGAHALLVDPENIDDIRTAVLSIIGDSQQRQRLRAGGLENAARFAPAEIAARYASVYRNLCRAEA</sequence>
<dbReference type="CDD" id="cd03809">
    <property type="entry name" value="GT4_MtfB-like"/>
    <property type="match status" value="1"/>
</dbReference>
<proteinExistence type="predicted"/>
<feature type="domain" description="Glycosyltransferase subfamily 4-like N-terminal" evidence="3">
    <location>
        <begin position="45"/>
        <end position="155"/>
    </location>
</feature>
<evidence type="ECO:0000313" key="5">
    <source>
        <dbReference type="Proteomes" id="UP000218934"/>
    </source>
</evidence>
<feature type="domain" description="Glycosyl transferase family 1" evidence="2">
    <location>
        <begin position="164"/>
        <end position="306"/>
    </location>
</feature>
<dbReference type="SUPFAM" id="SSF53756">
    <property type="entry name" value="UDP-Glycosyltransferase/glycogen phosphorylase"/>
    <property type="match status" value="1"/>
</dbReference>
<keyword evidence="1 4" id="KW-0808">Transferase</keyword>
<organism evidence="4 5">
    <name type="scientific">Rhizorhabdus dicambivorans</name>
    <dbReference type="NCBI Taxonomy" id="1850238"/>
    <lineage>
        <taxon>Bacteria</taxon>
        <taxon>Pseudomonadati</taxon>
        <taxon>Pseudomonadota</taxon>
        <taxon>Alphaproteobacteria</taxon>
        <taxon>Sphingomonadales</taxon>
        <taxon>Sphingomonadaceae</taxon>
        <taxon>Rhizorhabdus</taxon>
    </lineage>
</organism>
<protein>
    <submittedName>
        <fullName evidence="4">Glycosyltransferase family 1 protein</fullName>
    </submittedName>
</protein>
<dbReference type="PANTHER" id="PTHR46401">
    <property type="entry name" value="GLYCOSYLTRANSFERASE WBBK-RELATED"/>
    <property type="match status" value="1"/>
</dbReference>
<evidence type="ECO:0000259" key="2">
    <source>
        <dbReference type="Pfam" id="PF00534"/>
    </source>
</evidence>
<evidence type="ECO:0000256" key="1">
    <source>
        <dbReference type="ARBA" id="ARBA00022679"/>
    </source>
</evidence>
<dbReference type="KEGG" id="rdi:CMV14_18715"/>